<dbReference type="Pfam" id="PF13614">
    <property type="entry name" value="AAA_31"/>
    <property type="match status" value="1"/>
</dbReference>
<dbReference type="CDD" id="cd05387">
    <property type="entry name" value="BY-kinase"/>
    <property type="match status" value="1"/>
</dbReference>
<comment type="catalytic activity">
    <reaction evidence="15">
        <text>L-tyrosyl-[protein] + ATP = O-phospho-L-tyrosyl-[protein] + ADP + H(+)</text>
        <dbReference type="Rhea" id="RHEA:10596"/>
        <dbReference type="Rhea" id="RHEA-COMP:10136"/>
        <dbReference type="Rhea" id="RHEA-COMP:20101"/>
        <dbReference type="ChEBI" id="CHEBI:15378"/>
        <dbReference type="ChEBI" id="CHEBI:30616"/>
        <dbReference type="ChEBI" id="CHEBI:46858"/>
        <dbReference type="ChEBI" id="CHEBI:61978"/>
        <dbReference type="ChEBI" id="CHEBI:456216"/>
        <dbReference type="EC" id="2.7.10.2"/>
    </reaction>
</comment>
<dbReference type="Gene3D" id="3.40.50.300">
    <property type="entry name" value="P-loop containing nucleotide triphosphate hydrolases"/>
    <property type="match status" value="1"/>
</dbReference>
<evidence type="ECO:0000313" key="21">
    <source>
        <dbReference type="EMBL" id="SDL66588.1"/>
    </source>
</evidence>
<evidence type="ECO:0000256" key="1">
    <source>
        <dbReference type="ARBA" id="ARBA00004429"/>
    </source>
</evidence>
<evidence type="ECO:0000256" key="10">
    <source>
        <dbReference type="ARBA" id="ARBA00022777"/>
    </source>
</evidence>
<proteinExistence type="inferred from homology"/>
<keyword evidence="5" id="KW-1003">Cell membrane</keyword>
<dbReference type="EC" id="2.7.10.2" evidence="4"/>
<evidence type="ECO:0000256" key="8">
    <source>
        <dbReference type="ARBA" id="ARBA00022692"/>
    </source>
</evidence>
<dbReference type="InterPro" id="IPR025669">
    <property type="entry name" value="AAA_dom"/>
</dbReference>
<dbReference type="InterPro" id="IPR027417">
    <property type="entry name" value="P-loop_NTPase"/>
</dbReference>
<feature type="transmembrane region" description="Helical" evidence="17">
    <location>
        <begin position="35"/>
        <end position="54"/>
    </location>
</feature>
<dbReference type="RefSeq" id="WP_091765519.1">
    <property type="nucleotide sequence ID" value="NZ_FNHG01000001.1"/>
</dbReference>
<dbReference type="InterPro" id="IPR003856">
    <property type="entry name" value="LPS_length_determ_N"/>
</dbReference>
<dbReference type="NCBIfam" id="TIGR01007">
    <property type="entry name" value="eps_fam"/>
    <property type="match status" value="1"/>
</dbReference>
<dbReference type="GO" id="GO:0004715">
    <property type="term" value="F:non-membrane spanning protein tyrosine kinase activity"/>
    <property type="evidence" value="ECO:0007669"/>
    <property type="project" value="UniProtKB-EC"/>
</dbReference>
<evidence type="ECO:0000256" key="6">
    <source>
        <dbReference type="ARBA" id="ARBA00022519"/>
    </source>
</evidence>
<feature type="domain" description="Tyrosine-protein kinase G-rich" evidence="20">
    <location>
        <begin position="402"/>
        <end position="475"/>
    </location>
</feature>
<dbReference type="Pfam" id="PF02706">
    <property type="entry name" value="Wzz"/>
    <property type="match status" value="1"/>
</dbReference>
<evidence type="ECO:0000259" key="20">
    <source>
        <dbReference type="Pfam" id="PF13807"/>
    </source>
</evidence>
<dbReference type="PANTHER" id="PTHR32309:SF13">
    <property type="entry name" value="FERRIC ENTEROBACTIN TRANSPORT PROTEIN FEPE"/>
    <property type="match status" value="1"/>
</dbReference>
<keyword evidence="9" id="KW-0547">Nucleotide-binding</keyword>
<evidence type="ECO:0000256" key="4">
    <source>
        <dbReference type="ARBA" id="ARBA00011903"/>
    </source>
</evidence>
<dbReference type="GO" id="GO:0005524">
    <property type="term" value="F:ATP binding"/>
    <property type="evidence" value="ECO:0007669"/>
    <property type="project" value="UniProtKB-KW"/>
</dbReference>
<dbReference type="EMBL" id="FNHG01000001">
    <property type="protein sequence ID" value="SDL66588.1"/>
    <property type="molecule type" value="Genomic_DNA"/>
</dbReference>
<keyword evidence="22" id="KW-1185">Reference proteome</keyword>
<evidence type="ECO:0000256" key="9">
    <source>
        <dbReference type="ARBA" id="ARBA00022741"/>
    </source>
</evidence>
<evidence type="ECO:0000256" key="16">
    <source>
        <dbReference type="SAM" id="Coils"/>
    </source>
</evidence>
<reference evidence="21 22" key="1">
    <citation type="submission" date="2016-10" db="EMBL/GenBank/DDBJ databases">
        <authorList>
            <person name="de Groot N.N."/>
        </authorList>
    </citation>
    <scope>NUCLEOTIDE SEQUENCE [LARGE SCALE GENOMIC DNA]</scope>
    <source>
        <strain evidence="21 22">DSM 16077</strain>
    </source>
</reference>
<evidence type="ECO:0000256" key="17">
    <source>
        <dbReference type="SAM" id="Phobius"/>
    </source>
</evidence>
<dbReference type="OrthoDB" id="230260at2"/>
<feature type="coiled-coil region" evidence="16">
    <location>
        <begin position="223"/>
        <end position="297"/>
    </location>
</feature>
<name>A0A1G9LX90_9PROT</name>
<dbReference type="InterPro" id="IPR005702">
    <property type="entry name" value="Wzc-like_C"/>
</dbReference>
<protein>
    <recommendedName>
        <fullName evidence="4">non-specific protein-tyrosine kinase</fullName>
        <ecNumber evidence="4">2.7.10.2</ecNumber>
    </recommendedName>
</protein>
<keyword evidence="11" id="KW-0067">ATP-binding</keyword>
<evidence type="ECO:0000256" key="3">
    <source>
        <dbReference type="ARBA" id="ARBA00008883"/>
    </source>
</evidence>
<dbReference type="SUPFAM" id="SSF52540">
    <property type="entry name" value="P-loop containing nucleoside triphosphate hydrolases"/>
    <property type="match status" value="1"/>
</dbReference>
<evidence type="ECO:0000256" key="11">
    <source>
        <dbReference type="ARBA" id="ARBA00022840"/>
    </source>
</evidence>
<evidence type="ECO:0000256" key="14">
    <source>
        <dbReference type="ARBA" id="ARBA00023137"/>
    </source>
</evidence>
<keyword evidence="12 17" id="KW-1133">Transmembrane helix</keyword>
<dbReference type="PANTHER" id="PTHR32309">
    <property type="entry name" value="TYROSINE-PROTEIN KINASE"/>
    <property type="match status" value="1"/>
</dbReference>
<dbReference type="InterPro" id="IPR032807">
    <property type="entry name" value="GNVR"/>
</dbReference>
<evidence type="ECO:0000256" key="12">
    <source>
        <dbReference type="ARBA" id="ARBA00022989"/>
    </source>
</evidence>
<dbReference type="Proteomes" id="UP000199759">
    <property type="component" value="Unassembled WGS sequence"/>
</dbReference>
<feature type="coiled-coil region" evidence="16">
    <location>
        <begin position="340"/>
        <end position="403"/>
    </location>
</feature>
<evidence type="ECO:0000313" key="22">
    <source>
        <dbReference type="Proteomes" id="UP000199759"/>
    </source>
</evidence>
<dbReference type="STRING" id="144026.SAMN04488568_101245"/>
<evidence type="ECO:0000259" key="19">
    <source>
        <dbReference type="Pfam" id="PF13614"/>
    </source>
</evidence>
<keyword evidence="6" id="KW-0997">Cell inner membrane</keyword>
<evidence type="ECO:0000256" key="5">
    <source>
        <dbReference type="ARBA" id="ARBA00022475"/>
    </source>
</evidence>
<evidence type="ECO:0000256" key="13">
    <source>
        <dbReference type="ARBA" id="ARBA00023136"/>
    </source>
</evidence>
<keyword evidence="14" id="KW-0829">Tyrosine-protein kinase</keyword>
<evidence type="ECO:0000256" key="15">
    <source>
        <dbReference type="ARBA" id="ARBA00051245"/>
    </source>
</evidence>
<feature type="domain" description="AAA" evidence="19">
    <location>
        <begin position="550"/>
        <end position="678"/>
    </location>
</feature>
<gene>
    <name evidence="21" type="ORF">SAMN04488568_101245</name>
</gene>
<keyword evidence="7" id="KW-0808">Transferase</keyword>
<keyword evidence="8 17" id="KW-0812">Transmembrane</keyword>
<dbReference type="Pfam" id="PF13807">
    <property type="entry name" value="GNVR"/>
    <property type="match status" value="1"/>
</dbReference>
<evidence type="ECO:0000259" key="18">
    <source>
        <dbReference type="Pfam" id="PF02706"/>
    </source>
</evidence>
<sequence length="747" mass="81815">MARLEIDEFDNQNPDGPGNDVADLRLILVIIRRRMWSMLFVAALIFSAVVLYTFQQTPLYTASARILIETRESRVVDFEAVLSGLPPNSAAIDTEVEVLRSRSLAQAVVARTDLATIPEFNTELLEDSWADRLLRQFTALGGTSVATSNPAAAGGETPEMMMDRVAEELLQRTSARRLGGTFVIEVSATSQSPELAQDLANAYAEEYLLAQLEAKFRATERANEWLFERVAALREEVQAAEQAVAQYREANGLLDAEGATLTEQQISDTNAQLIVQRAELTEARARLRNVRSRLEQGVGPESIAEVLNSEVIRELRSQEAMVSRQRGELMSRYGARHPEIQTVERELADIRVQIDQEVSRIVSNLESEVNIASERVNSLSRSLQELRNELGSNNAALVNLRALEREANASRAMFESFLSRFRQTGEADQFNEADARVVANATLPLEPSSPRLILNLALGLALAGLGAVMIALIREILESGLRTEAEVERKLGVPHIASVPKLNTGLFGRVLRKRHDPGEYVLSKPLSSSAESYRTLRSGLKVAGLDKPLTVIAVTSALPGEGKTTTTIALGRIAAQAADRVLAIDCDLRRRGLSTALAPNASAGMLEVLANEASLDDAIIVDERSGLHVLPLTVRAFTPKDLFRSEAFKSLLASVRDRYDLVLLDTAPVMAVADTRAIAGLVDGIVFSVEWGRSPVGAARLSIDALHRAKGNIVGVVLNGVDINRQARYGYGAYYTYYGSYQKYYTN</sequence>
<comment type="similarity">
    <text evidence="3">Belongs to the etk/wzc family.</text>
</comment>
<dbReference type="AlphaFoldDB" id="A0A1G9LX90"/>
<comment type="similarity">
    <text evidence="2">Belongs to the CpsD/CapB family.</text>
</comment>
<dbReference type="GO" id="GO:0005886">
    <property type="term" value="C:plasma membrane"/>
    <property type="evidence" value="ECO:0007669"/>
    <property type="project" value="UniProtKB-SubCell"/>
</dbReference>
<comment type="subcellular location">
    <subcellularLocation>
        <location evidence="1">Cell inner membrane</location>
        <topology evidence="1">Multi-pass membrane protein</topology>
    </subcellularLocation>
</comment>
<evidence type="ECO:0000256" key="7">
    <source>
        <dbReference type="ARBA" id="ARBA00022679"/>
    </source>
</evidence>
<feature type="domain" description="Polysaccharide chain length determinant N-terminal" evidence="18">
    <location>
        <begin position="23"/>
        <end position="110"/>
    </location>
</feature>
<keyword evidence="16" id="KW-0175">Coiled coil</keyword>
<keyword evidence="10" id="KW-0418">Kinase</keyword>
<accession>A0A1G9LX90</accession>
<evidence type="ECO:0000256" key="2">
    <source>
        <dbReference type="ARBA" id="ARBA00007316"/>
    </source>
</evidence>
<keyword evidence="13 17" id="KW-0472">Membrane</keyword>
<dbReference type="InterPro" id="IPR050445">
    <property type="entry name" value="Bact_polysacc_biosynth/exp"/>
</dbReference>
<organism evidence="21 22">
    <name type="scientific">Maricaulis salignorans</name>
    <dbReference type="NCBI Taxonomy" id="144026"/>
    <lineage>
        <taxon>Bacteria</taxon>
        <taxon>Pseudomonadati</taxon>
        <taxon>Pseudomonadota</taxon>
        <taxon>Alphaproteobacteria</taxon>
        <taxon>Maricaulales</taxon>
        <taxon>Maricaulaceae</taxon>
        <taxon>Maricaulis</taxon>
    </lineage>
</organism>